<evidence type="ECO:0000256" key="3">
    <source>
        <dbReference type="ARBA" id="ARBA00022729"/>
    </source>
</evidence>
<feature type="signal peptide" evidence="5">
    <location>
        <begin position="1"/>
        <end position="23"/>
    </location>
</feature>
<keyword evidence="7" id="KW-1185">Reference proteome</keyword>
<dbReference type="RefSeq" id="XP_018008467.1">
    <property type="nucleotide sequence ID" value="XM_018152978.2"/>
</dbReference>
<evidence type="ECO:0000259" key="6">
    <source>
        <dbReference type="Pfam" id="PF00219"/>
    </source>
</evidence>
<sequence length="158" mass="16803">MNRLSVYFPLGIILLATIWSAEGFPCQGCHQYSCQPIKLSRCKWGIGPDTCGCCQVCLKGPGEMCGGSGGSWSPSGQCGRGLHCMMQNPYNSGYPGYSGYSGYSRYSGYPGYSGYSGYSSNSVGVCQYSNLQPNFGKSRSKAANIASLLGQVLFSLGK</sequence>
<feature type="domain" description="IGFBP N-terminal" evidence="6">
    <location>
        <begin position="26"/>
        <end position="84"/>
    </location>
</feature>
<dbReference type="PANTHER" id="PTHR14186">
    <property type="entry name" value="INSULIN-LIKE GROWTH FACTOR BINDING PROTEIN-RELATED"/>
    <property type="match status" value="1"/>
</dbReference>
<dbReference type="AlphaFoldDB" id="A0A8B7N3N4"/>
<evidence type="ECO:0000313" key="8">
    <source>
        <dbReference type="RefSeq" id="XP_018008467.1"/>
    </source>
</evidence>
<name>A0A8B7N3N4_HYAAZ</name>
<dbReference type="InterPro" id="IPR011390">
    <property type="entry name" value="IGFBP_rP_mac25"/>
</dbReference>
<evidence type="ECO:0000256" key="5">
    <source>
        <dbReference type="SAM" id="SignalP"/>
    </source>
</evidence>
<dbReference type="Gene3D" id="4.10.40.20">
    <property type="match status" value="1"/>
</dbReference>
<dbReference type="PANTHER" id="PTHR14186:SF20">
    <property type="entry name" value="CYSTEINE-RICH MOTOR NEURON 1 PROTEIN-LIKE"/>
    <property type="match status" value="1"/>
</dbReference>
<dbReference type="InterPro" id="IPR009030">
    <property type="entry name" value="Growth_fac_rcpt_cys_sf"/>
</dbReference>
<evidence type="ECO:0000256" key="1">
    <source>
        <dbReference type="ARBA" id="ARBA00004613"/>
    </source>
</evidence>
<evidence type="ECO:0000256" key="2">
    <source>
        <dbReference type="ARBA" id="ARBA00022525"/>
    </source>
</evidence>
<accession>A0A8B7N3N4</accession>
<dbReference type="GO" id="GO:0005576">
    <property type="term" value="C:extracellular region"/>
    <property type="evidence" value="ECO:0007669"/>
    <property type="project" value="UniProtKB-SubCell"/>
</dbReference>
<evidence type="ECO:0000256" key="4">
    <source>
        <dbReference type="ARBA" id="ARBA00023157"/>
    </source>
</evidence>
<comment type="subcellular location">
    <subcellularLocation>
        <location evidence="1">Secreted</location>
    </subcellularLocation>
</comment>
<keyword evidence="2" id="KW-0964">Secreted</keyword>
<dbReference type="KEGG" id="hazt:108666160"/>
<dbReference type="SUPFAM" id="SSF57184">
    <property type="entry name" value="Growth factor receptor domain"/>
    <property type="match status" value="1"/>
</dbReference>
<reference evidence="8" key="1">
    <citation type="submission" date="2025-08" db="UniProtKB">
        <authorList>
            <consortium name="RefSeq"/>
        </authorList>
    </citation>
    <scope>IDENTIFICATION</scope>
    <source>
        <tissue evidence="8">Whole organism</tissue>
    </source>
</reference>
<proteinExistence type="predicted"/>
<organism evidence="7 8">
    <name type="scientific">Hyalella azteca</name>
    <name type="common">Amphipod</name>
    <dbReference type="NCBI Taxonomy" id="294128"/>
    <lineage>
        <taxon>Eukaryota</taxon>
        <taxon>Metazoa</taxon>
        <taxon>Ecdysozoa</taxon>
        <taxon>Arthropoda</taxon>
        <taxon>Crustacea</taxon>
        <taxon>Multicrustacea</taxon>
        <taxon>Malacostraca</taxon>
        <taxon>Eumalacostraca</taxon>
        <taxon>Peracarida</taxon>
        <taxon>Amphipoda</taxon>
        <taxon>Senticaudata</taxon>
        <taxon>Talitrida</taxon>
        <taxon>Talitroidea</taxon>
        <taxon>Hyalellidae</taxon>
        <taxon>Hyalella</taxon>
    </lineage>
</organism>
<protein>
    <submittedName>
        <fullName evidence="8">Insulin-like growth factor-binding protein 7</fullName>
    </submittedName>
</protein>
<keyword evidence="4" id="KW-1015">Disulfide bond</keyword>
<evidence type="ECO:0000313" key="7">
    <source>
        <dbReference type="Proteomes" id="UP000694843"/>
    </source>
</evidence>
<keyword evidence="3 5" id="KW-0732">Signal</keyword>
<dbReference type="GO" id="GO:0001558">
    <property type="term" value="P:regulation of cell growth"/>
    <property type="evidence" value="ECO:0007669"/>
    <property type="project" value="InterPro"/>
</dbReference>
<dbReference type="GO" id="GO:0005520">
    <property type="term" value="F:insulin-like growth factor binding"/>
    <property type="evidence" value="ECO:0007669"/>
    <property type="project" value="InterPro"/>
</dbReference>
<dbReference type="GeneID" id="108666160"/>
<dbReference type="GO" id="GO:0009966">
    <property type="term" value="P:regulation of signal transduction"/>
    <property type="evidence" value="ECO:0007669"/>
    <property type="project" value="TreeGrafter"/>
</dbReference>
<gene>
    <name evidence="8" type="primary">LOC108666160</name>
</gene>
<feature type="chain" id="PRO_5034874913" evidence="5">
    <location>
        <begin position="24"/>
        <end position="158"/>
    </location>
</feature>
<dbReference type="Pfam" id="PF00219">
    <property type="entry name" value="IGFBP"/>
    <property type="match status" value="1"/>
</dbReference>
<dbReference type="InterPro" id="IPR000867">
    <property type="entry name" value="IGFBP-like"/>
</dbReference>
<dbReference type="Proteomes" id="UP000694843">
    <property type="component" value="Unplaced"/>
</dbReference>